<dbReference type="Pfam" id="PF12770">
    <property type="entry name" value="CHAT"/>
    <property type="match status" value="1"/>
</dbReference>
<evidence type="ECO:0000313" key="3">
    <source>
        <dbReference type="Proteomes" id="UP001336250"/>
    </source>
</evidence>
<proteinExistence type="predicted"/>
<organism evidence="2 3">
    <name type="scientific">Aquincola agrisoli</name>
    <dbReference type="NCBI Taxonomy" id="3119538"/>
    <lineage>
        <taxon>Bacteria</taxon>
        <taxon>Pseudomonadati</taxon>
        <taxon>Pseudomonadota</taxon>
        <taxon>Betaproteobacteria</taxon>
        <taxon>Burkholderiales</taxon>
        <taxon>Sphaerotilaceae</taxon>
        <taxon>Aquincola</taxon>
    </lineage>
</organism>
<dbReference type="RefSeq" id="WP_332292538.1">
    <property type="nucleotide sequence ID" value="NZ_JAZIBG010000051.1"/>
</dbReference>
<evidence type="ECO:0000259" key="1">
    <source>
        <dbReference type="Pfam" id="PF12770"/>
    </source>
</evidence>
<dbReference type="EMBL" id="JAZIBG010000051">
    <property type="protein sequence ID" value="MEF7616916.1"/>
    <property type="molecule type" value="Genomic_DNA"/>
</dbReference>
<dbReference type="InterPro" id="IPR024983">
    <property type="entry name" value="CHAT_dom"/>
</dbReference>
<keyword evidence="3" id="KW-1185">Reference proteome</keyword>
<protein>
    <submittedName>
        <fullName evidence="2">CHAT domain-containing protein</fullName>
    </submittedName>
</protein>
<feature type="domain" description="CHAT" evidence="1">
    <location>
        <begin position="897"/>
        <end position="1199"/>
    </location>
</feature>
<reference evidence="2 3" key="1">
    <citation type="submission" date="2024-02" db="EMBL/GenBank/DDBJ databases">
        <title>Genome sequence of Aquincola sp. MAHUQ-54.</title>
        <authorList>
            <person name="Huq M.A."/>
        </authorList>
    </citation>
    <scope>NUCLEOTIDE SEQUENCE [LARGE SCALE GENOMIC DNA]</scope>
    <source>
        <strain evidence="2 3">MAHUQ-54</strain>
    </source>
</reference>
<gene>
    <name evidence="2" type="ORF">V4F39_23580</name>
</gene>
<dbReference type="AlphaFoldDB" id="A0AAW9QAT3"/>
<sequence>MVISSALACGASLSVSDARAADWTSAFHSDEAASACTKLIDKAREDNPTEVRRLADALQRLGRTLTTPDARVLTQLCRLQAWSTLSTTDPQQVAALLRDARAVTGTTEPVQDALTLSAAVWAIHDEAPKADIEGALDAASKLDGTRLDRAAAVQGLRAHWVVSDLTKVAFNRRLRSQGLLLANAAIEASHIRYGAESANLAQLRGRLARYVMADDPQLARDWGEQALRTIATVEARDHTAVPLHISIPSSLLARANTLELAEERAHWLRRSLEEATRAAKSTVDAETRDELVTEWADLIEYLGDIDRLPEQRTTLREALTYTATSAEMAPWRAKLLVRQAALHLATSEVAEAQASIDALKTLTARPSAAARDDAWTRPFRQRDIPRLERALRTLVDDVATFNPSAPAAPVAEPMMSASTPFRPGTNVSKWLDELGATDRYYQPAHVAYAFDQVSRGNVPLGPDDRSRVAAAQIKFLVAGGDPSAAEKIAADKRWTPPPIGTKWTRPDQALWLETLASLAEALGKTDDALARYEEAWGFWQPSPPPRTLALLLQMSRIQSGLEREQALQATNERVRMLQVPADLQPLHALIAAVTAARVKTLRVPEAARADMVSTLQTYAGADAPRGNAASRAVLRALDRPAAVSSAELGVLQQLLTDLVALDDRLCAADPDDSLNHYAGLATTKLQLDTALRRDTWQDRLNRARGLSGERDMLIEWVVRAFEAGKPEAASLHYAALQDLENRSEDVLPRPAVSRSYADRQLALLDAAAAERVLMSNRPERISQLLDSAWVNDSRGGSLKRRSVYGPTLGRTIPSRPDRKIELPTSLVHLLSYAPMLQDGQCSPENLKHPQVAAIVVRDQRVVSVRRVGAVDEIERLAGQWLAALDRSSQPFVESSAGARLYDMLLKQAVGDLGAQELLNLRVESDLPALPWSVMLSQYAPAPATTVPVRLLPSATMLEDLLRAQPTRGRPIVLAAPAFGPAAPGTVPLDPLHWSAQEGTVVAQRISGKLYSGEQATALELLRVRRPAILHLSTHSQSQMSKALRDVVTDRLTSGGEDAARVLLAITGTRVALANANRPGQGLAHGGGISALMFSVLNLNGTQLATLSMCSTSIASDRIGLAAPSLQWAAHQAGAKSVVASLWDVDDEATAAFMSFFYDAVRRGTAPAQALAQAQAAFRTHPTRPDWRAPRRWGAFVVSGTNEAVQNWYTDDMDPPVERSGAASRLGRD</sequence>
<evidence type="ECO:0000313" key="2">
    <source>
        <dbReference type="EMBL" id="MEF7616916.1"/>
    </source>
</evidence>
<dbReference type="Proteomes" id="UP001336250">
    <property type="component" value="Unassembled WGS sequence"/>
</dbReference>
<name>A0AAW9QAT3_9BURK</name>
<accession>A0AAW9QAT3</accession>
<comment type="caution">
    <text evidence="2">The sequence shown here is derived from an EMBL/GenBank/DDBJ whole genome shotgun (WGS) entry which is preliminary data.</text>
</comment>